<evidence type="ECO:0000313" key="2">
    <source>
        <dbReference type="Proteomes" id="UP000814128"/>
    </source>
</evidence>
<proteinExistence type="predicted"/>
<organism evidence="1 2">
    <name type="scientific">Vararia minispora EC-137</name>
    <dbReference type="NCBI Taxonomy" id="1314806"/>
    <lineage>
        <taxon>Eukaryota</taxon>
        <taxon>Fungi</taxon>
        <taxon>Dikarya</taxon>
        <taxon>Basidiomycota</taxon>
        <taxon>Agaricomycotina</taxon>
        <taxon>Agaricomycetes</taxon>
        <taxon>Russulales</taxon>
        <taxon>Lachnocladiaceae</taxon>
        <taxon>Vararia</taxon>
    </lineage>
</organism>
<sequence>MALNLKRKRRPAPDSVFPNKKRQLVPPEDDEFRSALDENEFTHDQEEDEDEGWSEEDPVAGDGMNELDEREDGEAWEGIGKGGARRGLSQASHNGATKNPPTGQEVRVIKQAADLFRSSSFKLQIDALLPNVRPKESRRAALDSFLLSLHSVISAAPSIPPQHPLEAARSLLSPASDSASKRERSNGKVKVKDESSAPSVAIAVPYAFPAPPEDANWKVSFEKPSEITLVGSWANKVGVKAKDNKPWIVDIAVEMPSGLFQEKDYMNGRFFHKRAFYLAALTKHIVRSESGLGVEAFYQSHGSDPRLTTLLLRPTADEQLVKSNAQVRIIPTLSSQSPIPLSKLSPHRSNFRVGRALSSESTPTIAIDTPTPLYNSILLLATTPREHLLAVHSMKQDFPAYGDALALLRVWANQRGYGEGTAPCVRGFDGRGAWWNSLLELLILGEEPVRNAKTSRKPLGKGLSSYQLFRSALDFLARQDLANEPTFVKSKDGHRFSPQDYAEYAGPVFVDSTSSANLLSGMPRSSLGMLRHDARVTLDILNSTDLTNDPFHEIFLKDHRSLATRFDAVIRVDLSGSKMRNPSAHEAVEYGSPSNAVLASMSTYLQRALGSRVHAFALLHTPPSSRPITQAQPDSLADIYIGLVYDPEHAWRLVDHGPSASDVDNAEVAAFHELWGSKAELRRFKDGSIMESVVWDVKNADERARIPLLVVEHVLAIHFSLPRSALHSWQAGFDEVVRLPPSIVSIHTAAGHQAGFKAAMAAFDDLVKTLKSLDEDLPLSILSVSPTSEYLRHTSVFNPIAMPISAVSSFPICARFTPIMEAVLEFEKSARWPDDLRAIQKMKLAFFERIASALMGAVRGLTARIAVLEAPQDSAIEDHACLELVTPLGWAFALRIWHAREETLLTRAIDAVAQIPKQFQQDHAEKFRERDAATSALALYTRRFIHAPRHHRAVAAFGYRFPAYGGTVRLIKRWLASHWLLRGHISEEAVEILCAAVFARARDAGGALDPTRGAPGSRERGFACVVELLKDWKWERGLFVPLYGEDGSPPAVTIVAGAAGVWTLSTEFDKEGKMWTACGPDIVAAQRVRVLARATWECMKKAEVGALDVKSLFVHPTDDYDFVVQLEQATLPRYFQNIVADPVVWARRSKYANMAQDPSEKNVVVRPGFDPAQMFIDDLRVRLFSATAIPLPKVLEMMLTGCQSVYSDTLKIFYDPLGGDRFGAVWEPSVRQPRPFRVLNHFSSAPVMRKDGEKGRERGVVVVNEAAILDEIIRLGHGLVIV</sequence>
<dbReference type="Proteomes" id="UP000814128">
    <property type="component" value="Unassembled WGS sequence"/>
</dbReference>
<gene>
    <name evidence="1" type="ORF">K488DRAFT_88101</name>
</gene>
<reference evidence="1" key="1">
    <citation type="submission" date="2021-02" db="EMBL/GenBank/DDBJ databases">
        <authorList>
            <consortium name="DOE Joint Genome Institute"/>
            <person name="Ahrendt S."/>
            <person name="Looney B.P."/>
            <person name="Miyauchi S."/>
            <person name="Morin E."/>
            <person name="Drula E."/>
            <person name="Courty P.E."/>
            <person name="Chicoki N."/>
            <person name="Fauchery L."/>
            <person name="Kohler A."/>
            <person name="Kuo A."/>
            <person name="Labutti K."/>
            <person name="Pangilinan J."/>
            <person name="Lipzen A."/>
            <person name="Riley R."/>
            <person name="Andreopoulos W."/>
            <person name="He G."/>
            <person name="Johnson J."/>
            <person name="Barry K.W."/>
            <person name="Grigoriev I.V."/>
            <person name="Nagy L."/>
            <person name="Hibbett D."/>
            <person name="Henrissat B."/>
            <person name="Matheny P.B."/>
            <person name="Labbe J."/>
            <person name="Martin F."/>
        </authorList>
    </citation>
    <scope>NUCLEOTIDE SEQUENCE</scope>
    <source>
        <strain evidence="1">EC-137</strain>
    </source>
</reference>
<reference evidence="1" key="2">
    <citation type="journal article" date="2022" name="New Phytol.">
        <title>Evolutionary transition to the ectomycorrhizal habit in the genomes of a hyperdiverse lineage of mushroom-forming fungi.</title>
        <authorList>
            <person name="Looney B."/>
            <person name="Miyauchi S."/>
            <person name="Morin E."/>
            <person name="Drula E."/>
            <person name="Courty P.E."/>
            <person name="Kohler A."/>
            <person name="Kuo A."/>
            <person name="LaButti K."/>
            <person name="Pangilinan J."/>
            <person name="Lipzen A."/>
            <person name="Riley R."/>
            <person name="Andreopoulos W."/>
            <person name="He G."/>
            <person name="Johnson J."/>
            <person name="Nolan M."/>
            <person name="Tritt A."/>
            <person name="Barry K.W."/>
            <person name="Grigoriev I.V."/>
            <person name="Nagy L.G."/>
            <person name="Hibbett D."/>
            <person name="Henrissat B."/>
            <person name="Matheny P.B."/>
            <person name="Labbe J."/>
            <person name="Martin F.M."/>
        </authorList>
    </citation>
    <scope>NUCLEOTIDE SEQUENCE</scope>
    <source>
        <strain evidence="1">EC-137</strain>
    </source>
</reference>
<dbReference type="EMBL" id="MU273640">
    <property type="protein sequence ID" value="KAI0030094.1"/>
    <property type="molecule type" value="Genomic_DNA"/>
</dbReference>
<comment type="caution">
    <text evidence="1">The sequence shown here is derived from an EMBL/GenBank/DDBJ whole genome shotgun (WGS) entry which is preliminary data.</text>
</comment>
<accession>A0ACB8QE40</accession>
<keyword evidence="2" id="KW-1185">Reference proteome</keyword>
<evidence type="ECO:0000313" key="1">
    <source>
        <dbReference type="EMBL" id="KAI0030094.1"/>
    </source>
</evidence>
<protein>
    <submittedName>
        <fullName evidence="1">Nrap protein</fullName>
    </submittedName>
</protein>
<name>A0ACB8QE40_9AGAM</name>